<evidence type="ECO:0000313" key="1">
    <source>
        <dbReference type="EMBL" id="OBQ51470.1"/>
    </source>
</evidence>
<dbReference type="Gene3D" id="3.40.50.150">
    <property type="entry name" value="Vaccinia Virus protein VP39"/>
    <property type="match status" value="1"/>
</dbReference>
<protein>
    <recommendedName>
        <fullName evidence="3">Cyclopropane-fatty-acyl-phospholipid synthase</fullName>
    </recommendedName>
</protein>
<evidence type="ECO:0008006" key="3">
    <source>
        <dbReference type="Google" id="ProtNLM"/>
    </source>
</evidence>
<dbReference type="AlphaFoldDB" id="A0A1B7XC97"/>
<name>A0A1B7XC97_9BACT</name>
<dbReference type="Proteomes" id="UP000091979">
    <property type="component" value="Unassembled WGS sequence"/>
</dbReference>
<dbReference type="PATRIC" id="fig|1560234.3.peg.759"/>
<dbReference type="CDD" id="cd02440">
    <property type="entry name" value="AdoMet_MTases"/>
    <property type="match status" value="1"/>
</dbReference>
<gene>
    <name evidence="1" type="ORF">SP90_09640</name>
</gene>
<dbReference type="OrthoDB" id="9782855at2"/>
<dbReference type="Pfam" id="PF07103">
    <property type="entry name" value="DUF1365"/>
    <property type="match status" value="1"/>
</dbReference>
<dbReference type="EMBL" id="JXMS01000015">
    <property type="protein sequence ID" value="OBQ51470.1"/>
    <property type="molecule type" value="Genomic_DNA"/>
</dbReference>
<dbReference type="SUPFAM" id="SSF53335">
    <property type="entry name" value="S-adenosyl-L-methionine-dependent methyltransferases"/>
    <property type="match status" value="1"/>
</dbReference>
<dbReference type="InterPro" id="IPR029063">
    <property type="entry name" value="SAM-dependent_MTases_sf"/>
</dbReference>
<sequence>MNSRLLTCRVQHQRFTPKEHSFSYPLYTCLFDIDELPLLNTQLRLFGHNKKRLLSLHDADYLERGSETIRTKLTHLFSAKNVELRATDTVFLVTSARFLNYAFNPVCFYWIFRDEALHGCAAEVNNTFGEKHIYILPGSGSMAKKAELSQENDTSHPTASTDVFPAQYSSPKQFHVSPFMDMQGSYAFSFEDIRQTLDVTVTLYHDTTKAFEATLIEEERFPLADATLLKTVVTKPFTTHLTMPRILWQAGKIHLGKGIRYHPKPEPDNDMTIRHKTTISRKDKLAFAIIKRVLNKVRYGQLTLILPDDTSVHFTGTLPGPTASISVHSYALFRNILLHGDIGLGEGYTQKLWESKDVVSLIQFFLKNRKIYATSSNFLQNIWAYGTGLVRKQVHATAPHNDQAGSKANIAAHYDLSNDLFRCFLDPTLTYSCALFLEPDNVHENLTEAQLRKNRELADKAGISATDHVLEVGCGWGGFAEQTAKERGCKVTGVTLSQEQYDYATQRIQQAGLEHLVDIQLLDYRNLTSQYDKIVSIEMLEAVGHKFHAEYFQQLEKLLNPKGKIAIQTITIKDSLYNRYCCRTDWLRKHIFPGGELPSLSRICTVVSGNTGLALERVDAYGQHYANTLSQWREKFNSSWSDVEQLGFDEEFKRTWNYYLASCEAGFLQGHIDDLHILLTHAEHTLKM</sequence>
<dbReference type="STRING" id="1560234.SP90_09640"/>
<comment type="caution">
    <text evidence="1">The sequence shown here is derived from an EMBL/GenBank/DDBJ whole genome shotgun (WGS) entry which is preliminary data.</text>
</comment>
<dbReference type="InterPro" id="IPR010775">
    <property type="entry name" value="DUF1365"/>
</dbReference>
<keyword evidence="2" id="KW-1185">Reference proteome</keyword>
<dbReference type="PANTHER" id="PTHR43667">
    <property type="entry name" value="CYCLOPROPANE-FATTY-ACYL-PHOSPHOLIPID SYNTHASE"/>
    <property type="match status" value="1"/>
</dbReference>
<organism evidence="1 2">
    <name type="scientific">Halodesulfovibrio spirochaetisodalis</name>
    <dbReference type="NCBI Taxonomy" id="1560234"/>
    <lineage>
        <taxon>Bacteria</taxon>
        <taxon>Pseudomonadati</taxon>
        <taxon>Thermodesulfobacteriota</taxon>
        <taxon>Desulfovibrionia</taxon>
        <taxon>Desulfovibrionales</taxon>
        <taxon>Desulfovibrionaceae</taxon>
        <taxon>Halodesulfovibrio</taxon>
    </lineage>
</organism>
<dbReference type="RefSeq" id="WP_066855081.1">
    <property type="nucleotide sequence ID" value="NZ_JXMS01000015.1"/>
</dbReference>
<dbReference type="Pfam" id="PF02353">
    <property type="entry name" value="CMAS"/>
    <property type="match status" value="1"/>
</dbReference>
<dbReference type="PANTHER" id="PTHR43667:SF2">
    <property type="entry name" value="FATTY ACID C-METHYL TRANSFERASE"/>
    <property type="match status" value="1"/>
</dbReference>
<evidence type="ECO:0000313" key="2">
    <source>
        <dbReference type="Proteomes" id="UP000091979"/>
    </source>
</evidence>
<reference evidence="1 2" key="1">
    <citation type="submission" date="2015-01" db="EMBL/GenBank/DDBJ databases">
        <title>Desulfovibrio sp. JC271 draft genome sequence.</title>
        <authorList>
            <person name="Shivani Y."/>
            <person name="Subhash Y."/>
            <person name="Sasikala C."/>
            <person name="Ramana C.V."/>
        </authorList>
    </citation>
    <scope>NUCLEOTIDE SEQUENCE [LARGE SCALE GENOMIC DNA]</scope>
    <source>
        <strain evidence="1 2">JC271</strain>
    </source>
</reference>
<dbReference type="InterPro" id="IPR050723">
    <property type="entry name" value="CFA/CMAS"/>
</dbReference>
<proteinExistence type="predicted"/>
<accession>A0A1B7XC97</accession>